<keyword evidence="2" id="KW-0479">Metal-binding</keyword>
<dbReference type="GO" id="GO:0016787">
    <property type="term" value="F:hydrolase activity"/>
    <property type="evidence" value="ECO:0007669"/>
    <property type="project" value="UniProtKB-KW"/>
</dbReference>
<evidence type="ECO:0000256" key="4">
    <source>
        <dbReference type="ARBA" id="ARBA00022833"/>
    </source>
</evidence>
<accession>A0A0C9M5B3</accession>
<dbReference type="PANTHER" id="PTHR46233:SF3">
    <property type="entry name" value="HYDROXYACYLGLUTATHIONE HYDROLASE GLOC"/>
    <property type="match status" value="1"/>
</dbReference>
<evidence type="ECO:0000256" key="2">
    <source>
        <dbReference type="ARBA" id="ARBA00022723"/>
    </source>
</evidence>
<feature type="domain" description="Metallo-beta-lactamase" evidence="5">
    <location>
        <begin position="44"/>
        <end position="223"/>
    </location>
</feature>
<dbReference type="Gene3D" id="3.60.15.10">
    <property type="entry name" value="Ribonuclease Z/Hydroxyacylglutathione hydrolase-like"/>
    <property type="match status" value="1"/>
</dbReference>
<dbReference type="Pfam" id="PF00753">
    <property type="entry name" value="Lactamase_B"/>
    <property type="match status" value="1"/>
</dbReference>
<dbReference type="InterPro" id="IPR051453">
    <property type="entry name" value="MBL_Glyoxalase_II"/>
</dbReference>
<dbReference type="AlphaFoldDB" id="A0A0C9M5B3"/>
<comment type="caution">
    <text evidence="6">The sequence shown here is derived from an EMBL/GenBank/DDBJ whole genome shotgun (WGS) entry which is preliminary data.</text>
</comment>
<organism evidence="6 7">
    <name type="scientific">Sphingomonas paucimobilis NBRC 13935</name>
    <dbReference type="NCBI Taxonomy" id="1219050"/>
    <lineage>
        <taxon>Bacteria</taxon>
        <taxon>Pseudomonadati</taxon>
        <taxon>Pseudomonadota</taxon>
        <taxon>Alphaproteobacteria</taxon>
        <taxon>Sphingomonadales</taxon>
        <taxon>Sphingomonadaceae</taxon>
        <taxon>Sphingomonas</taxon>
    </lineage>
</organism>
<dbReference type="CDD" id="cd07737">
    <property type="entry name" value="YcbL-like_MBL-fold"/>
    <property type="match status" value="1"/>
</dbReference>
<keyword evidence="4" id="KW-0862">Zinc</keyword>
<dbReference type="InterPro" id="IPR001279">
    <property type="entry name" value="Metallo-B-lactamas"/>
</dbReference>
<evidence type="ECO:0000313" key="7">
    <source>
        <dbReference type="Proteomes" id="UP000032025"/>
    </source>
</evidence>
<comment type="cofactor">
    <cofactor evidence="1">
        <name>Zn(2+)</name>
        <dbReference type="ChEBI" id="CHEBI:29105"/>
    </cofactor>
</comment>
<dbReference type="InterPro" id="IPR036866">
    <property type="entry name" value="RibonucZ/Hydroxyglut_hydro"/>
</dbReference>
<proteinExistence type="predicted"/>
<evidence type="ECO:0000313" key="6">
    <source>
        <dbReference type="EMBL" id="GAN15375.1"/>
    </source>
</evidence>
<dbReference type="SUPFAM" id="SSF56281">
    <property type="entry name" value="Metallo-hydrolase/oxidoreductase"/>
    <property type="match status" value="1"/>
</dbReference>
<dbReference type="Proteomes" id="UP000032025">
    <property type="component" value="Unassembled WGS sequence"/>
</dbReference>
<evidence type="ECO:0000256" key="1">
    <source>
        <dbReference type="ARBA" id="ARBA00001947"/>
    </source>
</evidence>
<reference evidence="6 7" key="1">
    <citation type="submission" date="2014-08" db="EMBL/GenBank/DDBJ databases">
        <title>Whole genome shotgun sequence of Sphingomonas paucimobilis NBRC 13935.</title>
        <authorList>
            <person name="Hosoyama A."/>
            <person name="Hashimoto M."/>
            <person name="Hosoyama Y."/>
            <person name="Noguchi M."/>
            <person name="Uohara A."/>
            <person name="Ohji S."/>
            <person name="Katano-Makiyama Y."/>
            <person name="Ichikawa N."/>
            <person name="Kimura A."/>
            <person name="Yamazoe A."/>
            <person name="Fujita N."/>
        </authorList>
    </citation>
    <scope>NUCLEOTIDE SEQUENCE [LARGE SCALE GENOMIC DNA]</scope>
    <source>
        <strain evidence="6 7">NBRC 13935</strain>
    </source>
</reference>
<dbReference type="PANTHER" id="PTHR46233">
    <property type="entry name" value="HYDROXYACYLGLUTATHIONE HYDROLASE GLOC"/>
    <property type="match status" value="1"/>
</dbReference>
<dbReference type="EMBL" id="BBJS01000056">
    <property type="protein sequence ID" value="GAN15375.1"/>
    <property type="molecule type" value="Genomic_DNA"/>
</dbReference>
<gene>
    <name evidence="6" type="ORF">SP6_56_00120</name>
</gene>
<keyword evidence="7" id="KW-1185">Reference proteome</keyword>
<dbReference type="GO" id="GO:0046872">
    <property type="term" value="F:metal ion binding"/>
    <property type="evidence" value="ECO:0007669"/>
    <property type="project" value="UniProtKB-KW"/>
</dbReference>
<sequence>MHGPPLRMQVSIGPDRASPYLGTMTDPVPTPPLRAAIVPVTPLQQNCSIVWCTATMKAAVVDPGGDLPRIQDAITKTGVTVEKILLTHGHIDHAGGAKALSDALRVPVEGPQEEDRFWLARLDEDGQAYGIPAQVLEPTRWLSEGDRVTIGELTLDVYETPGHTRGHVIFHHAPSHFALVGDVLFQGSVGRSDLPGGDHDTLIRSIVEKLWPLGNETAFIPGHGQPSTFGHERQSNAFVADRVLGLG</sequence>
<dbReference type="SMART" id="SM00849">
    <property type="entry name" value="Lactamase_B"/>
    <property type="match status" value="1"/>
</dbReference>
<keyword evidence="3" id="KW-0378">Hydrolase</keyword>
<evidence type="ECO:0000259" key="5">
    <source>
        <dbReference type="SMART" id="SM00849"/>
    </source>
</evidence>
<name>A0A0C9M5B3_SPHPI</name>
<evidence type="ECO:0000256" key="3">
    <source>
        <dbReference type="ARBA" id="ARBA00022801"/>
    </source>
</evidence>
<protein>
    <submittedName>
        <fullName evidence="6">DNA, contig: SP656</fullName>
    </submittedName>
</protein>